<evidence type="ECO:0000313" key="3">
    <source>
        <dbReference type="EMBL" id="ODV93167.1"/>
    </source>
</evidence>
<dbReference type="AlphaFoldDB" id="A0A1E4TN61"/>
<dbReference type="EMBL" id="KV454018">
    <property type="protein sequence ID" value="ODV93167.1"/>
    <property type="molecule type" value="Genomic_DNA"/>
</dbReference>
<keyword evidence="2" id="KW-0812">Transmembrane</keyword>
<name>A0A1E4TN61_PACTA</name>
<keyword evidence="2" id="KW-1133">Transmembrane helix</keyword>
<organism evidence="3 4">
    <name type="scientific">Pachysolen tannophilus NRRL Y-2460</name>
    <dbReference type="NCBI Taxonomy" id="669874"/>
    <lineage>
        <taxon>Eukaryota</taxon>
        <taxon>Fungi</taxon>
        <taxon>Dikarya</taxon>
        <taxon>Ascomycota</taxon>
        <taxon>Saccharomycotina</taxon>
        <taxon>Pichiomycetes</taxon>
        <taxon>Pachysolenaceae</taxon>
        <taxon>Pachysolen</taxon>
    </lineage>
</organism>
<feature type="transmembrane region" description="Helical" evidence="2">
    <location>
        <begin position="34"/>
        <end position="55"/>
    </location>
</feature>
<sequence length="364" mass="41724">MIGLIILIYNVVFSVLDFLIISPLLTFFSNVFHIVTLPLVLSLKLFYFITYFLGISSSPSLESHRFNLSLVLESCHFLFKFLYQSIMFGFVIGLITGINLVIIKYLFTFKNTTIHLFSIRGTIFNILNFIKQNSWDRLKLNFDIIYSTQKENIINKVIMDNNKKYDEIFDILNTNPKKASSDIDEIHAISAEDDDHTIYEDDDGYNLPSFTIDDNHNLSQKDTDQDGTLDFQNKQQEQQDASNASIMSVPSSSIFSTADMVDTISTKQTTLFSSGISRTNQDTLNTIRVRKKIKGNNDEDKVDFRTLFNENGTQKMGDIEDRKNGSNNNNNNIISSILEEEIEENQEKDNKGEEIFFDCLSEPT</sequence>
<dbReference type="Proteomes" id="UP000094236">
    <property type="component" value="Unassembled WGS sequence"/>
</dbReference>
<keyword evidence="2" id="KW-0472">Membrane</keyword>
<feature type="compositionally biased region" description="Basic and acidic residues" evidence="1">
    <location>
        <begin position="345"/>
        <end position="354"/>
    </location>
</feature>
<proteinExistence type="predicted"/>
<feature type="transmembrane region" description="Helical" evidence="2">
    <location>
        <begin position="86"/>
        <end position="107"/>
    </location>
</feature>
<evidence type="ECO:0000256" key="1">
    <source>
        <dbReference type="SAM" id="MobiDB-lite"/>
    </source>
</evidence>
<keyword evidence="4" id="KW-1185">Reference proteome</keyword>
<feature type="transmembrane region" description="Helical" evidence="2">
    <location>
        <begin position="7"/>
        <end position="28"/>
    </location>
</feature>
<protein>
    <submittedName>
        <fullName evidence="3">Uncharacterized protein</fullName>
    </submittedName>
</protein>
<accession>A0A1E4TN61</accession>
<evidence type="ECO:0000256" key="2">
    <source>
        <dbReference type="SAM" id="Phobius"/>
    </source>
</evidence>
<reference evidence="4" key="1">
    <citation type="submission" date="2016-05" db="EMBL/GenBank/DDBJ databases">
        <title>Comparative genomics of biotechnologically important yeasts.</title>
        <authorList>
            <consortium name="DOE Joint Genome Institute"/>
            <person name="Riley R."/>
            <person name="Haridas S."/>
            <person name="Wolfe K.H."/>
            <person name="Lopes M.R."/>
            <person name="Hittinger C.T."/>
            <person name="Goker M."/>
            <person name="Salamov A."/>
            <person name="Wisecaver J."/>
            <person name="Long T.M."/>
            <person name="Aerts A.L."/>
            <person name="Barry K."/>
            <person name="Choi C."/>
            <person name="Clum A."/>
            <person name="Coughlan A.Y."/>
            <person name="Deshpande S."/>
            <person name="Douglass A.P."/>
            <person name="Hanson S.J."/>
            <person name="Klenk H.-P."/>
            <person name="Labutti K."/>
            <person name="Lapidus A."/>
            <person name="Lindquist E."/>
            <person name="Lipzen A."/>
            <person name="Meier-Kolthoff J.P."/>
            <person name="Ohm R.A."/>
            <person name="Otillar R.P."/>
            <person name="Pangilinan J."/>
            <person name="Peng Y."/>
            <person name="Rokas A."/>
            <person name="Rosa C.A."/>
            <person name="Scheuner C."/>
            <person name="Sibirny A.A."/>
            <person name="Slot J.C."/>
            <person name="Stielow J.B."/>
            <person name="Sun H."/>
            <person name="Kurtzman C.P."/>
            <person name="Blackwell M."/>
            <person name="Grigoriev I.V."/>
            <person name="Jeffries T.W."/>
        </authorList>
    </citation>
    <scope>NUCLEOTIDE SEQUENCE [LARGE SCALE GENOMIC DNA]</scope>
    <source>
        <strain evidence="4">NRRL Y-2460</strain>
    </source>
</reference>
<evidence type="ECO:0000313" key="4">
    <source>
        <dbReference type="Proteomes" id="UP000094236"/>
    </source>
</evidence>
<feature type="region of interest" description="Disordered" evidence="1">
    <location>
        <begin position="343"/>
        <end position="364"/>
    </location>
</feature>
<gene>
    <name evidence="3" type="ORF">PACTADRAFT_4954</name>
</gene>